<dbReference type="InterPro" id="IPR029058">
    <property type="entry name" value="AB_hydrolase_fold"/>
</dbReference>
<dbReference type="PANTHER" id="PTHR48081:SF33">
    <property type="entry name" value="KYNURENINE FORMAMIDASE"/>
    <property type="match status" value="1"/>
</dbReference>
<gene>
    <name evidence="3" type="ORF">IV500_10650</name>
</gene>
<dbReference type="Pfam" id="PF20434">
    <property type="entry name" value="BD-FAE"/>
    <property type="match status" value="1"/>
</dbReference>
<dbReference type="GO" id="GO:0016787">
    <property type="term" value="F:hydrolase activity"/>
    <property type="evidence" value="ECO:0007669"/>
    <property type="project" value="UniProtKB-KW"/>
</dbReference>
<dbReference type="Gene3D" id="3.40.50.1820">
    <property type="entry name" value="alpha/beta hydrolase"/>
    <property type="match status" value="1"/>
</dbReference>
<name>A0A931G818_9MICC</name>
<keyword evidence="1 3" id="KW-0378">Hydrolase</keyword>
<dbReference type="AlphaFoldDB" id="A0A931G818"/>
<dbReference type="PANTHER" id="PTHR48081">
    <property type="entry name" value="AB HYDROLASE SUPERFAMILY PROTEIN C4A8.06C"/>
    <property type="match status" value="1"/>
</dbReference>
<evidence type="ECO:0000259" key="2">
    <source>
        <dbReference type="Pfam" id="PF20434"/>
    </source>
</evidence>
<accession>A0A931G818</accession>
<organism evidence="3 4">
    <name type="scientific">Arthrobacter terrae</name>
    <dbReference type="NCBI Taxonomy" id="2935737"/>
    <lineage>
        <taxon>Bacteria</taxon>
        <taxon>Bacillati</taxon>
        <taxon>Actinomycetota</taxon>
        <taxon>Actinomycetes</taxon>
        <taxon>Micrococcales</taxon>
        <taxon>Micrococcaceae</taxon>
        <taxon>Arthrobacter</taxon>
    </lineage>
</organism>
<evidence type="ECO:0000313" key="4">
    <source>
        <dbReference type="Proteomes" id="UP000655366"/>
    </source>
</evidence>
<dbReference type="Proteomes" id="UP000655366">
    <property type="component" value="Unassembled WGS sequence"/>
</dbReference>
<dbReference type="EMBL" id="JADNYM010000012">
    <property type="protein sequence ID" value="MBG0739844.1"/>
    <property type="molecule type" value="Genomic_DNA"/>
</dbReference>
<protein>
    <submittedName>
        <fullName evidence="3">Alpha/beta hydrolase</fullName>
    </submittedName>
</protein>
<reference evidence="3 4" key="1">
    <citation type="submission" date="2020-11" db="EMBL/GenBank/DDBJ databases">
        <title>Arthrobacter antarcticus sp. nov., isolated from Antarctic Soil.</title>
        <authorList>
            <person name="Li J."/>
        </authorList>
    </citation>
    <scope>NUCLEOTIDE SEQUENCE [LARGE SCALE GENOMIC DNA]</scope>
    <source>
        <strain evidence="3 4">Z1-20</strain>
    </source>
</reference>
<feature type="domain" description="BD-FAE-like" evidence="2">
    <location>
        <begin position="17"/>
        <end position="218"/>
    </location>
</feature>
<dbReference type="SUPFAM" id="SSF53474">
    <property type="entry name" value="alpha/beta-Hydrolases"/>
    <property type="match status" value="1"/>
</dbReference>
<evidence type="ECO:0000313" key="3">
    <source>
        <dbReference type="EMBL" id="MBG0739844.1"/>
    </source>
</evidence>
<dbReference type="InterPro" id="IPR050300">
    <property type="entry name" value="GDXG_lipolytic_enzyme"/>
</dbReference>
<comment type="caution">
    <text evidence="3">The sequence shown here is derived from an EMBL/GenBank/DDBJ whole genome shotgun (WGS) entry which is preliminary data.</text>
</comment>
<dbReference type="RefSeq" id="WP_196396789.1">
    <property type="nucleotide sequence ID" value="NZ_JADNYM010000012.1"/>
</dbReference>
<dbReference type="InterPro" id="IPR049492">
    <property type="entry name" value="BD-FAE-like_dom"/>
</dbReference>
<keyword evidence="4" id="KW-1185">Reference proteome</keyword>
<evidence type="ECO:0000256" key="1">
    <source>
        <dbReference type="ARBA" id="ARBA00022801"/>
    </source>
</evidence>
<proteinExistence type="predicted"/>
<sequence length="273" mass="28783">MPIRYSYGADRSQYAELYLPCQRRYEGVVVVIHGGYWRSAYTAELGAPIAADLAAHGIVAWNLEYRRAGKGGGWPQTFADVSAGIDALRPVAAEHALKLDCVVALGHSAGGQLAVWAAGRDKLPPGAPGSYAAAGKPTGRTVVPLTAVVSQSGVLDLRQAMELNLSDGAVRNFLGRSPESSPERYRLADPLQQIPLKVPVYAVAAAADVTVPPSLSRDYVASAQVAGAVAELIPVPGDHFDLIDVRSEAFAVCRSLVSSALSRSFPEPHGNLT</sequence>